<evidence type="ECO:0000259" key="6">
    <source>
        <dbReference type="Pfam" id="PF00149"/>
    </source>
</evidence>
<protein>
    <submittedName>
        <fullName evidence="7">Metallophosphoesterase</fullName>
    </submittedName>
</protein>
<keyword evidence="1" id="KW-0479">Metal-binding</keyword>
<dbReference type="Gene3D" id="3.60.21.10">
    <property type="match status" value="1"/>
</dbReference>
<dbReference type="SUPFAM" id="SSF56300">
    <property type="entry name" value="Metallo-dependent phosphatases"/>
    <property type="match status" value="1"/>
</dbReference>
<sequence length="556" mass="63065">MNIRLLLFACLFLFDSFAASAQKIAFISDAHIQNIEDYPELIRSMEAQVQSTRLFNENYFALLAALNDVAQRNISLVVLPGDLTDNGQFINQEKINQILTDYTKRYGMKFFVTTGNHDPALPFGMEQAGHDFLKADGSRNTLTNRCAGYEQEMACYSRFGFYPQPEYLYWESPFTSYVYENYAYDTAKREGGFENRHYVLCDSLTATDASYLVEPVEGIWLLAIDAGVYLPKTVKNGKLIYQGSSVGYNNVLRHKPFLLSWVRKVASEARRLNKTLITFSHYPLVDFNDGASEQMGKAWGNTKFDFPRVPTEEVGQAFLEAGIRFHIAGHMHVNDTGVLEGRDGSHLYNVQVPSIATYIPAYKIVTAESRQEFAVETVVLDSVPGFDRCFSLYQKEHEADLLRGKTPIWNAEALKSANYQTFCDVQFRDLVRTRFIPKDFPSIVKDSIAVMSGEQLLAYVSGEPSEAKTAAGWNGYDLIVDLCRLRYADRLALRDIPSERLAAYARLFDAVRTSDMSSEVVTRLREIAEIFEHFLHGEPCVNFRIDLEADSITECE</sequence>
<feature type="chain" id="PRO_5045364990" evidence="5">
    <location>
        <begin position="22"/>
        <end position="556"/>
    </location>
</feature>
<dbReference type="InterPro" id="IPR004843">
    <property type="entry name" value="Calcineurin-like_PHP"/>
</dbReference>
<dbReference type="PANTHER" id="PTHR42988">
    <property type="entry name" value="PHOSPHOHYDROLASE"/>
    <property type="match status" value="1"/>
</dbReference>
<reference evidence="7 8" key="1">
    <citation type="submission" date="2020-08" db="EMBL/GenBank/DDBJ databases">
        <title>A Genomic Blueprint of the Chicken Gut Microbiome.</title>
        <authorList>
            <person name="Gilroy R."/>
            <person name="Ravi A."/>
            <person name="Getino M."/>
            <person name="Pursley I."/>
            <person name="Horton D.L."/>
            <person name="Alikhan N.-F."/>
            <person name="Baker D."/>
            <person name="Gharbi K."/>
            <person name="Hall N."/>
            <person name="Watson M."/>
            <person name="Adriaenssens E.M."/>
            <person name="Foster-Nyarko E."/>
            <person name="Jarju S."/>
            <person name="Secka A."/>
            <person name="Antonio M."/>
            <person name="Oren A."/>
            <person name="Chaudhuri R."/>
            <person name="La Ragione R.M."/>
            <person name="Hildebrand F."/>
            <person name="Pallen M.J."/>
        </authorList>
    </citation>
    <scope>NUCLEOTIDE SEQUENCE [LARGE SCALE GENOMIC DNA]</scope>
    <source>
        <strain evidence="7 8">Sa1YUN3</strain>
    </source>
</reference>
<dbReference type="Proteomes" id="UP000616346">
    <property type="component" value="Unassembled WGS sequence"/>
</dbReference>
<keyword evidence="5" id="KW-0732">Signal</keyword>
<evidence type="ECO:0000313" key="7">
    <source>
        <dbReference type="EMBL" id="MBD8003104.1"/>
    </source>
</evidence>
<name>A0ABR8VE90_9BACT</name>
<accession>A0ABR8VE90</accession>
<evidence type="ECO:0000256" key="3">
    <source>
        <dbReference type="ARBA" id="ARBA00023004"/>
    </source>
</evidence>
<comment type="caution">
    <text evidence="7">The sequence shown here is derived from an EMBL/GenBank/DDBJ whole genome shotgun (WGS) entry which is preliminary data.</text>
</comment>
<gene>
    <name evidence="7" type="ORF">H9626_12915</name>
</gene>
<keyword evidence="3" id="KW-0408">Iron</keyword>
<evidence type="ECO:0000256" key="5">
    <source>
        <dbReference type="SAM" id="SignalP"/>
    </source>
</evidence>
<comment type="similarity">
    <text evidence="4">Belongs to the cyclic nucleotide phosphodiesterase class-III family.</text>
</comment>
<keyword evidence="2" id="KW-0378">Hydrolase</keyword>
<dbReference type="PANTHER" id="PTHR42988:SF2">
    <property type="entry name" value="CYCLIC NUCLEOTIDE PHOSPHODIESTERASE CBUA0032-RELATED"/>
    <property type="match status" value="1"/>
</dbReference>
<evidence type="ECO:0000256" key="4">
    <source>
        <dbReference type="ARBA" id="ARBA00025742"/>
    </source>
</evidence>
<dbReference type="EMBL" id="JACSPQ010000019">
    <property type="protein sequence ID" value="MBD8003104.1"/>
    <property type="molecule type" value="Genomic_DNA"/>
</dbReference>
<keyword evidence="8" id="KW-1185">Reference proteome</keyword>
<evidence type="ECO:0000313" key="8">
    <source>
        <dbReference type="Proteomes" id="UP000616346"/>
    </source>
</evidence>
<feature type="signal peptide" evidence="5">
    <location>
        <begin position="1"/>
        <end position="21"/>
    </location>
</feature>
<dbReference type="Pfam" id="PF00149">
    <property type="entry name" value="Metallophos"/>
    <property type="match status" value="1"/>
</dbReference>
<evidence type="ECO:0000256" key="2">
    <source>
        <dbReference type="ARBA" id="ARBA00022801"/>
    </source>
</evidence>
<feature type="domain" description="Calcineurin-like phosphoesterase" evidence="6">
    <location>
        <begin position="23"/>
        <end position="333"/>
    </location>
</feature>
<dbReference type="CDD" id="cd00838">
    <property type="entry name" value="MPP_superfamily"/>
    <property type="match status" value="1"/>
</dbReference>
<evidence type="ECO:0000256" key="1">
    <source>
        <dbReference type="ARBA" id="ARBA00022723"/>
    </source>
</evidence>
<dbReference type="InterPro" id="IPR029052">
    <property type="entry name" value="Metallo-depent_PP-like"/>
</dbReference>
<organism evidence="7 8">
    <name type="scientific">Phocaeicola faecium</name>
    <dbReference type="NCBI Taxonomy" id="2762213"/>
    <lineage>
        <taxon>Bacteria</taxon>
        <taxon>Pseudomonadati</taxon>
        <taxon>Bacteroidota</taxon>
        <taxon>Bacteroidia</taxon>
        <taxon>Bacteroidales</taxon>
        <taxon>Bacteroidaceae</taxon>
        <taxon>Phocaeicola</taxon>
    </lineage>
</organism>
<proteinExistence type="inferred from homology"/>
<dbReference type="InterPro" id="IPR050884">
    <property type="entry name" value="CNP_phosphodiesterase-III"/>
</dbReference>
<dbReference type="RefSeq" id="WP_191710745.1">
    <property type="nucleotide sequence ID" value="NZ_JACSPQ010000019.1"/>
</dbReference>